<evidence type="ECO:0000256" key="1">
    <source>
        <dbReference type="SAM" id="MobiDB-lite"/>
    </source>
</evidence>
<dbReference type="AlphaFoldDB" id="A0A834TJM3"/>
<evidence type="ECO:0000313" key="3">
    <source>
        <dbReference type="Proteomes" id="UP000634136"/>
    </source>
</evidence>
<evidence type="ECO:0000313" key="2">
    <source>
        <dbReference type="EMBL" id="KAF7823363.1"/>
    </source>
</evidence>
<keyword evidence="3" id="KW-1185">Reference proteome</keyword>
<reference evidence="2" key="1">
    <citation type="submission" date="2020-09" db="EMBL/GenBank/DDBJ databases">
        <title>Genome-Enabled Discovery of Anthraquinone Biosynthesis in Senna tora.</title>
        <authorList>
            <person name="Kang S.-H."/>
            <person name="Pandey R.P."/>
            <person name="Lee C.-M."/>
            <person name="Sim J.-S."/>
            <person name="Jeong J.-T."/>
            <person name="Choi B.-S."/>
            <person name="Jung M."/>
            <person name="Ginzburg D."/>
            <person name="Zhao K."/>
            <person name="Won S.Y."/>
            <person name="Oh T.-J."/>
            <person name="Yu Y."/>
            <person name="Kim N.-H."/>
            <person name="Lee O.R."/>
            <person name="Lee T.-H."/>
            <person name="Bashyal P."/>
            <person name="Kim T.-S."/>
            <person name="Lee W.-H."/>
            <person name="Kawkins C."/>
            <person name="Kim C.-K."/>
            <person name="Kim J.S."/>
            <person name="Ahn B.O."/>
            <person name="Rhee S.Y."/>
            <person name="Sohng J.K."/>
        </authorList>
    </citation>
    <scope>NUCLEOTIDE SEQUENCE</scope>
    <source>
        <tissue evidence="2">Leaf</tissue>
    </source>
</reference>
<name>A0A834TJM3_9FABA</name>
<accession>A0A834TJM3</accession>
<gene>
    <name evidence="2" type="ORF">G2W53_021507</name>
</gene>
<sequence length="23" mass="2674">MEKIKKPKGYAWPINGSSRNRVN</sequence>
<dbReference type="Proteomes" id="UP000634136">
    <property type="component" value="Unassembled WGS sequence"/>
</dbReference>
<comment type="caution">
    <text evidence="2">The sequence shown here is derived from an EMBL/GenBank/DDBJ whole genome shotgun (WGS) entry which is preliminary data.</text>
</comment>
<protein>
    <submittedName>
        <fullName evidence="2">Uncharacterized protein</fullName>
    </submittedName>
</protein>
<organism evidence="2 3">
    <name type="scientific">Senna tora</name>
    <dbReference type="NCBI Taxonomy" id="362788"/>
    <lineage>
        <taxon>Eukaryota</taxon>
        <taxon>Viridiplantae</taxon>
        <taxon>Streptophyta</taxon>
        <taxon>Embryophyta</taxon>
        <taxon>Tracheophyta</taxon>
        <taxon>Spermatophyta</taxon>
        <taxon>Magnoliopsida</taxon>
        <taxon>eudicotyledons</taxon>
        <taxon>Gunneridae</taxon>
        <taxon>Pentapetalae</taxon>
        <taxon>rosids</taxon>
        <taxon>fabids</taxon>
        <taxon>Fabales</taxon>
        <taxon>Fabaceae</taxon>
        <taxon>Caesalpinioideae</taxon>
        <taxon>Cassia clade</taxon>
        <taxon>Senna</taxon>
    </lineage>
</organism>
<proteinExistence type="predicted"/>
<feature type="region of interest" description="Disordered" evidence="1">
    <location>
        <begin position="1"/>
        <end position="23"/>
    </location>
</feature>
<dbReference type="EMBL" id="JAAIUW010000007">
    <property type="protein sequence ID" value="KAF7823363.1"/>
    <property type="molecule type" value="Genomic_DNA"/>
</dbReference>